<dbReference type="Gene3D" id="2.60.120.260">
    <property type="entry name" value="Galactose-binding domain-like"/>
    <property type="match status" value="1"/>
</dbReference>
<feature type="domain" description="DUF642" evidence="2">
    <location>
        <begin position="48"/>
        <end position="204"/>
    </location>
</feature>
<dbReference type="InterPro" id="IPR006946">
    <property type="entry name" value="DGR2-like_dom"/>
</dbReference>
<evidence type="ECO:0000259" key="2">
    <source>
        <dbReference type="Pfam" id="PF04862"/>
    </source>
</evidence>
<proteinExistence type="predicted"/>
<comment type="caution">
    <text evidence="3">The sequence shown here is derived from an EMBL/GenBank/DDBJ whole genome shotgun (WGS) entry which is preliminary data.</text>
</comment>
<dbReference type="Pfam" id="PF04862">
    <property type="entry name" value="DUF642"/>
    <property type="match status" value="1"/>
</dbReference>
<evidence type="ECO:0000313" key="3">
    <source>
        <dbReference type="EMBL" id="GAA2885347.1"/>
    </source>
</evidence>
<organism evidence="3 4">
    <name type="scientific">Streptosporangium fragile</name>
    <dbReference type="NCBI Taxonomy" id="46186"/>
    <lineage>
        <taxon>Bacteria</taxon>
        <taxon>Bacillati</taxon>
        <taxon>Actinomycetota</taxon>
        <taxon>Actinomycetes</taxon>
        <taxon>Streptosporangiales</taxon>
        <taxon>Streptosporangiaceae</taxon>
        <taxon>Streptosporangium</taxon>
    </lineage>
</organism>
<reference evidence="3 4" key="1">
    <citation type="journal article" date="2019" name="Int. J. Syst. Evol. Microbiol.">
        <title>The Global Catalogue of Microorganisms (GCM) 10K type strain sequencing project: providing services to taxonomists for standard genome sequencing and annotation.</title>
        <authorList>
            <consortium name="The Broad Institute Genomics Platform"/>
            <consortium name="The Broad Institute Genome Sequencing Center for Infectious Disease"/>
            <person name="Wu L."/>
            <person name="Ma J."/>
        </authorList>
    </citation>
    <scope>NUCLEOTIDE SEQUENCE [LARGE SCALE GENOMIC DNA]</scope>
    <source>
        <strain evidence="3 4">JCM 6242</strain>
    </source>
</reference>
<feature type="chain" id="PRO_5045155168" description="DUF642 domain-containing protein" evidence="1">
    <location>
        <begin position="31"/>
        <end position="238"/>
    </location>
</feature>
<sequence length="238" mass="24572">MSVVLSRAGGLARLAVALPAACALVLTVGAAAPAPAEGRAAVPAGAPLVNNGSFEWPWSPGSTELGVGSTIGAWRVTGGSVDLVGVNSFWPAFKGRQSVDLTGTEPGTIQQVIPTLPGRCYNVVFALAGNTYGGPVIKRGYVRVSQGPLIVQKNFAFDTTDKSPQDMGYVKEGFGFCSQGERAILRFVSATAGAYGPVIDDVVVMPRFHPLDLHAGSIKLGPDEADLDNHVAIPGNGD</sequence>
<dbReference type="RefSeq" id="WP_344975979.1">
    <property type="nucleotide sequence ID" value="NZ_BAAAVI010000038.1"/>
</dbReference>
<accession>A0ABN3W2D7</accession>
<keyword evidence="1" id="KW-0732">Signal</keyword>
<dbReference type="Proteomes" id="UP001500831">
    <property type="component" value="Unassembled WGS sequence"/>
</dbReference>
<evidence type="ECO:0000256" key="1">
    <source>
        <dbReference type="SAM" id="SignalP"/>
    </source>
</evidence>
<dbReference type="EMBL" id="BAAAVI010000038">
    <property type="protein sequence ID" value="GAA2885347.1"/>
    <property type="molecule type" value="Genomic_DNA"/>
</dbReference>
<gene>
    <name evidence="3" type="ORF">GCM10010517_48950</name>
</gene>
<evidence type="ECO:0000313" key="4">
    <source>
        <dbReference type="Proteomes" id="UP001500831"/>
    </source>
</evidence>
<keyword evidence="4" id="KW-1185">Reference proteome</keyword>
<name>A0ABN3W2D7_9ACTN</name>
<protein>
    <recommendedName>
        <fullName evidence="2">DUF642 domain-containing protein</fullName>
    </recommendedName>
</protein>
<feature type="signal peptide" evidence="1">
    <location>
        <begin position="1"/>
        <end position="30"/>
    </location>
</feature>